<dbReference type="EMBL" id="CP162511">
    <property type="protein sequence ID" value="XDI03863.1"/>
    <property type="molecule type" value="Genomic_DNA"/>
</dbReference>
<organism evidence="2">
    <name type="scientific">Herbiconiux sp. A18JL235</name>
    <dbReference type="NCBI Taxonomy" id="3152363"/>
    <lineage>
        <taxon>Bacteria</taxon>
        <taxon>Bacillati</taxon>
        <taxon>Actinomycetota</taxon>
        <taxon>Actinomycetes</taxon>
        <taxon>Micrococcales</taxon>
        <taxon>Microbacteriaceae</taxon>
        <taxon>Herbiconiux</taxon>
    </lineage>
</organism>
<feature type="domain" description="Cupin type-2" evidence="1">
    <location>
        <begin position="30"/>
        <end position="79"/>
    </location>
</feature>
<dbReference type="InterPro" id="IPR014710">
    <property type="entry name" value="RmlC-like_jellyroll"/>
</dbReference>
<dbReference type="RefSeq" id="WP_368496281.1">
    <property type="nucleotide sequence ID" value="NZ_CP162511.1"/>
</dbReference>
<dbReference type="Gene3D" id="2.60.120.10">
    <property type="entry name" value="Jelly Rolls"/>
    <property type="match status" value="1"/>
</dbReference>
<dbReference type="Pfam" id="PF07883">
    <property type="entry name" value="Cupin_2"/>
    <property type="match status" value="1"/>
</dbReference>
<dbReference type="InterPro" id="IPR013096">
    <property type="entry name" value="Cupin_2"/>
</dbReference>
<gene>
    <name evidence="2" type="ORF">ABFY20_10920</name>
</gene>
<name>A0AB39BBV3_9MICO</name>
<evidence type="ECO:0000259" key="1">
    <source>
        <dbReference type="Pfam" id="PF07883"/>
    </source>
</evidence>
<dbReference type="PANTHER" id="PTHR38599">
    <property type="entry name" value="CUPIN DOMAIN PROTEIN (AFU_ORTHOLOGUE AFUA_3G13620)"/>
    <property type="match status" value="1"/>
</dbReference>
<evidence type="ECO:0000313" key="2">
    <source>
        <dbReference type="EMBL" id="XDI03863.1"/>
    </source>
</evidence>
<dbReference type="InterPro" id="IPR011051">
    <property type="entry name" value="RmlC_Cupin_sf"/>
</dbReference>
<proteinExistence type="predicted"/>
<dbReference type="SUPFAM" id="SSF51182">
    <property type="entry name" value="RmlC-like cupins"/>
    <property type="match status" value="1"/>
</dbReference>
<dbReference type="PANTHER" id="PTHR38599:SF1">
    <property type="entry name" value="CUPIN DOMAIN PROTEIN (AFU_ORTHOLOGUE AFUA_3G13620)"/>
    <property type="match status" value="1"/>
</dbReference>
<accession>A0AB39BBV3</accession>
<protein>
    <submittedName>
        <fullName evidence="2">Cupin domain-containing protein</fullName>
    </submittedName>
</protein>
<dbReference type="AlphaFoldDB" id="A0AB39BBV3"/>
<sequence>MQQEPVTRTTLADHRLPHGTAFDHVEVRRITLAPSVQPGAHVHNGPVFGVIEAGSAHVHVEGGTERVLRAGDTFYEPGDATVLRFDATDEGVTFLGWFPLPDAASPEIAMGRAPAADDAMPTV</sequence>
<reference evidence="2" key="1">
    <citation type="submission" date="2024-05" db="EMBL/GenBank/DDBJ databases">
        <title>Herbiconiux sp. A18JL235.</title>
        <authorList>
            <person name="Zhang G."/>
        </authorList>
    </citation>
    <scope>NUCLEOTIDE SEQUENCE</scope>
    <source>
        <strain evidence="2">A18JL235</strain>
    </source>
</reference>